<feature type="transmembrane region" description="Helical" evidence="1">
    <location>
        <begin position="20"/>
        <end position="39"/>
    </location>
</feature>
<evidence type="ECO:0000313" key="2">
    <source>
        <dbReference type="EMBL" id="PIT68090.1"/>
    </source>
</evidence>
<comment type="caution">
    <text evidence="2">The sequence shown here is derived from an EMBL/GenBank/DDBJ whole genome shotgun (WGS) entry which is preliminary data.</text>
</comment>
<keyword evidence="1" id="KW-0472">Membrane</keyword>
<reference evidence="2 3" key="1">
    <citation type="submission" date="2017-06" db="EMBL/GenBank/DDBJ databases">
        <title>Draft genome of Bartonella tribocorum C635.</title>
        <authorList>
            <person name="Hadjadj L."/>
            <person name="Jiyipong T."/>
            <person name="Diene S.M."/>
            <person name="Morand S."/>
            <person name="Rolain J.-M."/>
        </authorList>
    </citation>
    <scope>NUCLEOTIDE SEQUENCE [LARGE SCALE GENOMIC DNA]</scope>
    <source>
        <strain evidence="2 3">C635</strain>
    </source>
</reference>
<dbReference type="Proteomes" id="UP000230791">
    <property type="component" value="Unassembled WGS sequence"/>
</dbReference>
<evidence type="ECO:0000313" key="3">
    <source>
        <dbReference type="Proteomes" id="UP000230791"/>
    </source>
</evidence>
<sequence length="62" mass="7134">MENRAFARGRDGDKFARFLFLLYFYFFGDCGALILFHWLSLAAKGEISAIILIVDLSGWKKN</sequence>
<name>A0A2N9Y8Q7_9HYPH</name>
<dbReference type="EMBL" id="NJPP01000049">
    <property type="protein sequence ID" value="PIT68090.1"/>
    <property type="molecule type" value="Genomic_DNA"/>
</dbReference>
<evidence type="ECO:0000256" key="1">
    <source>
        <dbReference type="SAM" id="Phobius"/>
    </source>
</evidence>
<protein>
    <submittedName>
        <fullName evidence="2">Uncharacterized protein</fullName>
    </submittedName>
</protein>
<keyword evidence="1" id="KW-1133">Transmembrane helix</keyword>
<gene>
    <name evidence="2" type="ORF">CEV08_08660</name>
</gene>
<organism evidence="2 3">
    <name type="scientific">Bartonella tribocorum</name>
    <dbReference type="NCBI Taxonomy" id="85701"/>
    <lineage>
        <taxon>Bacteria</taxon>
        <taxon>Pseudomonadati</taxon>
        <taxon>Pseudomonadota</taxon>
        <taxon>Alphaproteobacteria</taxon>
        <taxon>Hyphomicrobiales</taxon>
        <taxon>Bartonellaceae</taxon>
        <taxon>Bartonella</taxon>
    </lineage>
</organism>
<dbReference type="AlphaFoldDB" id="A0A2N9Y8Q7"/>
<proteinExistence type="predicted"/>
<accession>A0A2N9Y8Q7</accession>
<keyword evidence="1" id="KW-0812">Transmembrane</keyword>